<dbReference type="Proteomes" id="UP001230051">
    <property type="component" value="Unassembled WGS sequence"/>
</dbReference>
<sequence length="139" mass="15925">MASFRDFKKRHIASLKENGEGQFCTNKIRERHINTKGPCKECNTFIFAPDNSIIQVCRNEGVKISNTTLYKTTLYKSKKQFRIVHCISKKKNHSYPSCIYKPSKTNHLMYIIVACDNKLPVHFEGSDSNPPPFGITGRV</sequence>
<proteinExistence type="inferred from homology"/>
<feature type="domain" description="Ribonuclease A-domain" evidence="6">
    <location>
        <begin position="2"/>
        <end position="127"/>
    </location>
</feature>
<name>A0AAD8FSX8_ACIOX</name>
<evidence type="ECO:0000256" key="1">
    <source>
        <dbReference type="ARBA" id="ARBA00005600"/>
    </source>
</evidence>
<dbReference type="AlphaFoldDB" id="A0AAD8FSX8"/>
<dbReference type="PROSITE" id="PS00127">
    <property type="entry name" value="RNASE_PANCREATIC"/>
    <property type="match status" value="1"/>
</dbReference>
<dbReference type="InterPro" id="IPR023411">
    <property type="entry name" value="RNaseA_AS"/>
</dbReference>
<dbReference type="SUPFAM" id="SSF54076">
    <property type="entry name" value="RNase A-like"/>
    <property type="match status" value="1"/>
</dbReference>
<evidence type="ECO:0000256" key="4">
    <source>
        <dbReference type="ARBA" id="ARBA00022801"/>
    </source>
</evidence>
<dbReference type="Gene3D" id="3.10.130.10">
    <property type="entry name" value="Ribonuclease A-like domain"/>
    <property type="match status" value="1"/>
</dbReference>
<dbReference type="GO" id="GO:0050830">
    <property type="term" value="P:defense response to Gram-positive bacterium"/>
    <property type="evidence" value="ECO:0007669"/>
    <property type="project" value="TreeGrafter"/>
</dbReference>
<dbReference type="GO" id="GO:0016787">
    <property type="term" value="F:hydrolase activity"/>
    <property type="evidence" value="ECO:0007669"/>
    <property type="project" value="UniProtKB-KW"/>
</dbReference>
<keyword evidence="3 5" id="KW-0255">Endonuclease</keyword>
<organism evidence="7 8">
    <name type="scientific">Acipenser oxyrinchus oxyrinchus</name>
    <dbReference type="NCBI Taxonomy" id="40147"/>
    <lineage>
        <taxon>Eukaryota</taxon>
        <taxon>Metazoa</taxon>
        <taxon>Chordata</taxon>
        <taxon>Craniata</taxon>
        <taxon>Vertebrata</taxon>
        <taxon>Euteleostomi</taxon>
        <taxon>Actinopterygii</taxon>
        <taxon>Chondrostei</taxon>
        <taxon>Acipenseriformes</taxon>
        <taxon>Acipenseridae</taxon>
        <taxon>Acipenser</taxon>
    </lineage>
</organism>
<accession>A0AAD8FSX8</accession>
<dbReference type="GO" id="GO:0004519">
    <property type="term" value="F:endonuclease activity"/>
    <property type="evidence" value="ECO:0007669"/>
    <property type="project" value="UniProtKB-KW"/>
</dbReference>
<evidence type="ECO:0000256" key="2">
    <source>
        <dbReference type="ARBA" id="ARBA00022722"/>
    </source>
</evidence>
<dbReference type="GO" id="GO:0003676">
    <property type="term" value="F:nucleic acid binding"/>
    <property type="evidence" value="ECO:0007669"/>
    <property type="project" value="InterPro"/>
</dbReference>
<keyword evidence="4 5" id="KW-0378">Hydrolase</keyword>
<dbReference type="Pfam" id="PF00074">
    <property type="entry name" value="RnaseA"/>
    <property type="match status" value="1"/>
</dbReference>
<gene>
    <name evidence="7" type="ORF">AOXY_G31600</name>
</gene>
<evidence type="ECO:0000313" key="8">
    <source>
        <dbReference type="Proteomes" id="UP001230051"/>
    </source>
</evidence>
<protein>
    <recommendedName>
        <fullName evidence="6">Ribonuclease A-domain domain-containing protein</fullName>
    </recommendedName>
</protein>
<evidence type="ECO:0000313" key="7">
    <source>
        <dbReference type="EMBL" id="KAK1152044.1"/>
    </source>
</evidence>
<evidence type="ECO:0000259" key="6">
    <source>
        <dbReference type="SMART" id="SM00092"/>
    </source>
</evidence>
<evidence type="ECO:0000256" key="3">
    <source>
        <dbReference type="ARBA" id="ARBA00022759"/>
    </source>
</evidence>
<dbReference type="InterPro" id="IPR036816">
    <property type="entry name" value="RNaseA-like_dom_sf"/>
</dbReference>
<comment type="caution">
    <text evidence="7">The sequence shown here is derived from an EMBL/GenBank/DDBJ whole genome shotgun (WGS) entry which is preliminary data.</text>
</comment>
<keyword evidence="2 5" id="KW-0540">Nuclease</keyword>
<dbReference type="EMBL" id="JAGXEW010000048">
    <property type="protein sequence ID" value="KAK1152044.1"/>
    <property type="molecule type" value="Genomic_DNA"/>
</dbReference>
<dbReference type="PANTHER" id="PTHR11437">
    <property type="entry name" value="RIBONUCLEASE"/>
    <property type="match status" value="1"/>
</dbReference>
<dbReference type="SMART" id="SM00092">
    <property type="entry name" value="RNAse_Pc"/>
    <property type="match status" value="1"/>
</dbReference>
<dbReference type="GO" id="GO:0004540">
    <property type="term" value="F:RNA nuclease activity"/>
    <property type="evidence" value="ECO:0007669"/>
    <property type="project" value="TreeGrafter"/>
</dbReference>
<keyword evidence="8" id="KW-1185">Reference proteome</keyword>
<dbReference type="InterPro" id="IPR001427">
    <property type="entry name" value="RNaseA"/>
</dbReference>
<dbReference type="PANTHER" id="PTHR11437:SF66">
    <property type="entry name" value="RNASE 3"/>
    <property type="match status" value="1"/>
</dbReference>
<reference evidence="7" key="1">
    <citation type="submission" date="2022-02" db="EMBL/GenBank/DDBJ databases">
        <title>Atlantic sturgeon de novo genome assembly.</title>
        <authorList>
            <person name="Stock M."/>
            <person name="Klopp C."/>
            <person name="Guiguen Y."/>
            <person name="Cabau C."/>
            <person name="Parinello H."/>
            <person name="Santidrian Yebra-Pimentel E."/>
            <person name="Kuhl H."/>
            <person name="Dirks R.P."/>
            <person name="Guessner J."/>
            <person name="Wuertz S."/>
            <person name="Du K."/>
            <person name="Schartl M."/>
        </authorList>
    </citation>
    <scope>NUCLEOTIDE SEQUENCE</scope>
    <source>
        <strain evidence="7">STURGEONOMICS-FGT-2020</strain>
        <tissue evidence="7">Whole blood</tissue>
    </source>
</reference>
<comment type="similarity">
    <text evidence="1 5">Belongs to the pancreatic ribonuclease family.</text>
</comment>
<dbReference type="InterPro" id="IPR023412">
    <property type="entry name" value="RNaseA_domain"/>
</dbReference>
<evidence type="ECO:0000256" key="5">
    <source>
        <dbReference type="RuleBase" id="RU000651"/>
    </source>
</evidence>